<evidence type="ECO:0000256" key="1">
    <source>
        <dbReference type="SAM" id="MobiDB-lite"/>
    </source>
</evidence>
<dbReference type="Proteomes" id="UP000011086">
    <property type="component" value="Unassembled WGS sequence"/>
</dbReference>
<accession>A0AA97P6R5</accession>
<evidence type="ECO:0000313" key="2">
    <source>
        <dbReference type="EMBL" id="ELQ43101.1"/>
    </source>
</evidence>
<name>A0AA97P6R5_PYRO3</name>
<feature type="region of interest" description="Disordered" evidence="1">
    <location>
        <begin position="1"/>
        <end position="37"/>
    </location>
</feature>
<protein>
    <submittedName>
        <fullName evidence="2">Uncharacterized protein</fullName>
    </submittedName>
</protein>
<dbReference type="EMBL" id="JH792938">
    <property type="protein sequence ID" value="ELQ43101.1"/>
    <property type="molecule type" value="Genomic_DNA"/>
</dbReference>
<gene>
    <name evidence="2" type="ORF">OOU_Y34scaffold00174g66</name>
</gene>
<sequence>MPTAVSFAEVDIKLRSRQDPAQQSQPPRKGDPSNSTL</sequence>
<feature type="compositionally biased region" description="Polar residues" evidence="1">
    <location>
        <begin position="19"/>
        <end position="37"/>
    </location>
</feature>
<reference evidence="2" key="1">
    <citation type="journal article" date="2012" name="PLoS Genet.">
        <title>Comparative analysis of the genomes of two field isolates of the rice blast fungus Magnaporthe oryzae.</title>
        <authorList>
            <person name="Xue M."/>
            <person name="Yang J."/>
            <person name="Li Z."/>
            <person name="Hu S."/>
            <person name="Yao N."/>
            <person name="Dean R.A."/>
            <person name="Zhao W."/>
            <person name="Shen M."/>
            <person name="Zhang H."/>
            <person name="Li C."/>
            <person name="Liu L."/>
            <person name="Cao L."/>
            <person name="Xu X."/>
            <person name="Xing Y."/>
            <person name="Hsiang T."/>
            <person name="Zhang Z."/>
            <person name="Xu J.R."/>
            <person name="Peng Y.L."/>
        </authorList>
    </citation>
    <scope>NUCLEOTIDE SEQUENCE</scope>
    <source>
        <strain evidence="2">Y34</strain>
    </source>
</reference>
<organism evidence="2">
    <name type="scientific">Pyricularia oryzae (strain Y34)</name>
    <name type="common">Rice blast fungus</name>
    <name type="synonym">Magnaporthe oryzae</name>
    <dbReference type="NCBI Taxonomy" id="1143189"/>
    <lineage>
        <taxon>Eukaryota</taxon>
        <taxon>Fungi</taxon>
        <taxon>Dikarya</taxon>
        <taxon>Ascomycota</taxon>
        <taxon>Pezizomycotina</taxon>
        <taxon>Sordariomycetes</taxon>
        <taxon>Sordariomycetidae</taxon>
        <taxon>Magnaporthales</taxon>
        <taxon>Pyriculariaceae</taxon>
        <taxon>Pyricularia</taxon>
    </lineage>
</organism>
<proteinExistence type="predicted"/>
<dbReference type="AlphaFoldDB" id="A0AA97P6R5"/>